<comment type="caution">
    <text evidence="1">The sequence shown here is derived from an EMBL/GenBank/DDBJ whole genome shotgun (WGS) entry which is preliminary data.</text>
</comment>
<accession>A0AAX3IYV1</accession>
<dbReference type="AlphaFoldDB" id="A0AAX3IYV1"/>
<dbReference type="Proteomes" id="UP000331308">
    <property type="component" value="Unassembled WGS sequence"/>
</dbReference>
<proteinExistence type="predicted"/>
<reference evidence="1 2" key="1">
    <citation type="submission" date="2019-07" db="EMBL/GenBank/DDBJ databases">
        <authorList>
            <person name="Chang H.-W."/>
            <person name="Raman A."/>
            <person name="Venkatesh S."/>
            <person name="Gehrig J."/>
        </authorList>
    </citation>
    <scope>NUCLEOTIDE SEQUENCE [LARGE SCALE GENOMIC DNA]</scope>
    <source>
        <strain evidence="1">Bifidobacterium_pseudocatenulatum_LFYP_29</strain>
    </source>
</reference>
<name>A0AAX3IYV1_BIFPS</name>
<gene>
    <name evidence="1" type="ORF">BPLFYP29_00146</name>
</gene>
<organism evidence="1 2">
    <name type="scientific">Bifidobacterium pseudocatenulatum</name>
    <dbReference type="NCBI Taxonomy" id="28026"/>
    <lineage>
        <taxon>Bacteria</taxon>
        <taxon>Bacillati</taxon>
        <taxon>Actinomycetota</taxon>
        <taxon>Actinomycetes</taxon>
        <taxon>Bifidobacteriales</taxon>
        <taxon>Bifidobacteriaceae</taxon>
        <taxon>Bifidobacterium</taxon>
    </lineage>
</organism>
<sequence>MLGEPVLDAAGGLDALALDIRGPVVLVLHVGGHERAVRVRGGDDGGAVLVVEGEQVTAELLGIEAAAGELVALGRDHGAILVQVARRVHGPQAASDDRELAEEVERAGHHVGSRREDDAVMSVHSSLPSFLGLACLTGQR</sequence>
<dbReference type="EMBL" id="CABHOD010000014">
    <property type="protein sequence ID" value="VUX65625.1"/>
    <property type="molecule type" value="Genomic_DNA"/>
</dbReference>
<protein>
    <submittedName>
        <fullName evidence="1">Uncharacterized protein</fullName>
    </submittedName>
</protein>
<evidence type="ECO:0000313" key="1">
    <source>
        <dbReference type="EMBL" id="VUX65625.1"/>
    </source>
</evidence>
<evidence type="ECO:0000313" key="2">
    <source>
        <dbReference type="Proteomes" id="UP000331308"/>
    </source>
</evidence>